<dbReference type="Gene3D" id="3.30.450.40">
    <property type="match status" value="1"/>
</dbReference>
<evidence type="ECO:0000313" key="2">
    <source>
        <dbReference type="EMBL" id="MBI3540317.1"/>
    </source>
</evidence>
<dbReference type="InterPro" id="IPR043128">
    <property type="entry name" value="Rev_trsase/Diguanyl_cyclase"/>
</dbReference>
<name>A0A9D6LBE3_UNCEI</name>
<gene>
    <name evidence="2" type="ORF">HY076_08610</name>
</gene>
<dbReference type="SUPFAM" id="SSF55781">
    <property type="entry name" value="GAF domain-like"/>
    <property type="match status" value="1"/>
</dbReference>
<dbReference type="Gene3D" id="3.30.70.270">
    <property type="match status" value="1"/>
</dbReference>
<dbReference type="GO" id="GO:0052621">
    <property type="term" value="F:diguanylate cyclase activity"/>
    <property type="evidence" value="ECO:0007669"/>
    <property type="project" value="TreeGrafter"/>
</dbReference>
<dbReference type="SMART" id="SM00267">
    <property type="entry name" value="GGDEF"/>
    <property type="match status" value="1"/>
</dbReference>
<dbReference type="CDD" id="cd01949">
    <property type="entry name" value="GGDEF"/>
    <property type="match status" value="1"/>
</dbReference>
<accession>A0A9D6LBE3</accession>
<dbReference type="GO" id="GO:0043709">
    <property type="term" value="P:cell adhesion involved in single-species biofilm formation"/>
    <property type="evidence" value="ECO:0007669"/>
    <property type="project" value="TreeGrafter"/>
</dbReference>
<evidence type="ECO:0000259" key="1">
    <source>
        <dbReference type="PROSITE" id="PS50887"/>
    </source>
</evidence>
<dbReference type="Pfam" id="PF00990">
    <property type="entry name" value="GGDEF"/>
    <property type="match status" value="1"/>
</dbReference>
<feature type="domain" description="GGDEF" evidence="1">
    <location>
        <begin position="223"/>
        <end position="361"/>
    </location>
</feature>
<dbReference type="PANTHER" id="PTHR45138">
    <property type="entry name" value="REGULATORY COMPONENTS OF SENSORY TRANSDUCTION SYSTEM"/>
    <property type="match status" value="1"/>
</dbReference>
<dbReference type="InterPro" id="IPR000160">
    <property type="entry name" value="GGDEF_dom"/>
</dbReference>
<dbReference type="Proteomes" id="UP000807850">
    <property type="component" value="Unassembled WGS sequence"/>
</dbReference>
<dbReference type="GO" id="GO:1902201">
    <property type="term" value="P:negative regulation of bacterial-type flagellum-dependent cell motility"/>
    <property type="evidence" value="ECO:0007669"/>
    <property type="project" value="TreeGrafter"/>
</dbReference>
<sequence length="366" mass="39719">MRYQPRDAFELITLHLPAPERADGVRICPRSTLPSRAQTGLHQLRELLRLDDPVAGDPLDGSAQTTVRDRLREAGRGLLPESTLGFHDAVAPEGAAACLDAGLAADAIAQPGALLYAPDAWTRSRLEPAARRRGVRSVVVAAVRGRDGAVLGCLEAAHPAAHAYTPEDLARIALLSDFCGALLERAQRIEKLVFVDPLTTVYNRSYFDLQAQNELARAERESGSVALCIADIDDFKMFNTLFGYEAGNRVLVEVAQALKRGVRPFDTVARWGGEEFAVLLTSPVQSADARTISERLRTAVERLDLTLEALDGRTRRVRVTISIGVALFPDHAASAPDLWRAANQALLAAKTPKNQVVFYREGDAGA</sequence>
<organism evidence="2 3">
    <name type="scientific">Eiseniibacteriota bacterium</name>
    <dbReference type="NCBI Taxonomy" id="2212470"/>
    <lineage>
        <taxon>Bacteria</taxon>
        <taxon>Candidatus Eiseniibacteriota</taxon>
    </lineage>
</organism>
<proteinExistence type="predicted"/>
<comment type="caution">
    <text evidence="2">The sequence shown here is derived from an EMBL/GenBank/DDBJ whole genome shotgun (WGS) entry which is preliminary data.</text>
</comment>
<dbReference type="GO" id="GO:0005886">
    <property type="term" value="C:plasma membrane"/>
    <property type="evidence" value="ECO:0007669"/>
    <property type="project" value="TreeGrafter"/>
</dbReference>
<dbReference type="NCBIfam" id="TIGR00254">
    <property type="entry name" value="GGDEF"/>
    <property type="match status" value="1"/>
</dbReference>
<protein>
    <submittedName>
        <fullName evidence="2">GGDEF domain-containing protein</fullName>
    </submittedName>
</protein>
<dbReference type="InterPro" id="IPR029787">
    <property type="entry name" value="Nucleotide_cyclase"/>
</dbReference>
<dbReference type="SUPFAM" id="SSF55073">
    <property type="entry name" value="Nucleotide cyclase"/>
    <property type="match status" value="1"/>
</dbReference>
<reference evidence="2" key="1">
    <citation type="submission" date="2020-07" db="EMBL/GenBank/DDBJ databases">
        <title>Huge and variable diversity of episymbiotic CPR bacteria and DPANN archaea in groundwater ecosystems.</title>
        <authorList>
            <person name="He C.Y."/>
            <person name="Keren R."/>
            <person name="Whittaker M."/>
            <person name="Farag I.F."/>
            <person name="Doudna J."/>
            <person name="Cate J.H.D."/>
            <person name="Banfield J.F."/>
        </authorList>
    </citation>
    <scope>NUCLEOTIDE SEQUENCE</scope>
    <source>
        <strain evidence="2">NC_groundwater_928_Pr1_S-0.2um_72_17</strain>
    </source>
</reference>
<dbReference type="PANTHER" id="PTHR45138:SF9">
    <property type="entry name" value="DIGUANYLATE CYCLASE DGCM-RELATED"/>
    <property type="match status" value="1"/>
</dbReference>
<dbReference type="InterPro" id="IPR029016">
    <property type="entry name" value="GAF-like_dom_sf"/>
</dbReference>
<evidence type="ECO:0000313" key="3">
    <source>
        <dbReference type="Proteomes" id="UP000807850"/>
    </source>
</evidence>
<dbReference type="AlphaFoldDB" id="A0A9D6LBE3"/>
<dbReference type="EMBL" id="JACQAY010000285">
    <property type="protein sequence ID" value="MBI3540317.1"/>
    <property type="molecule type" value="Genomic_DNA"/>
</dbReference>
<dbReference type="PROSITE" id="PS50887">
    <property type="entry name" value="GGDEF"/>
    <property type="match status" value="1"/>
</dbReference>
<dbReference type="InterPro" id="IPR050469">
    <property type="entry name" value="Diguanylate_Cyclase"/>
</dbReference>